<dbReference type="AlphaFoldDB" id="A0A7K3LIK8"/>
<dbReference type="GO" id="GO:0032259">
    <property type="term" value="P:methylation"/>
    <property type="evidence" value="ECO:0007669"/>
    <property type="project" value="UniProtKB-KW"/>
</dbReference>
<dbReference type="InterPro" id="IPR041497">
    <property type="entry name" value="Thump-like"/>
</dbReference>
<gene>
    <name evidence="2" type="ORF">GYA93_00645</name>
</gene>
<dbReference type="Gene3D" id="3.40.50.150">
    <property type="entry name" value="Vaccinia Virus protein VP39"/>
    <property type="match status" value="1"/>
</dbReference>
<feature type="domain" description="THUMP-like" evidence="1">
    <location>
        <begin position="332"/>
        <end position="404"/>
    </location>
</feature>
<dbReference type="EMBL" id="JAADZU010000001">
    <property type="protein sequence ID" value="NDK88095.1"/>
    <property type="molecule type" value="Genomic_DNA"/>
</dbReference>
<reference evidence="2 3" key="1">
    <citation type="submission" date="2020-01" db="EMBL/GenBank/DDBJ databases">
        <title>Investigation of new actinobacteria for the biodesulphurisation of diesel fuel.</title>
        <authorList>
            <person name="Athi Narayanan S.M."/>
        </authorList>
    </citation>
    <scope>NUCLEOTIDE SEQUENCE [LARGE SCALE GENOMIC DNA]</scope>
    <source>
        <strain evidence="2 3">213E</strain>
    </source>
</reference>
<dbReference type="SUPFAM" id="SSF53335">
    <property type="entry name" value="S-adenosyl-L-methionine-dependent methyltransferases"/>
    <property type="match status" value="1"/>
</dbReference>
<dbReference type="RefSeq" id="WP_083534068.1">
    <property type="nucleotide sequence ID" value="NZ_JAADZU010000001.1"/>
</dbReference>
<dbReference type="GO" id="GO:0008168">
    <property type="term" value="F:methyltransferase activity"/>
    <property type="evidence" value="ECO:0007669"/>
    <property type="project" value="UniProtKB-KW"/>
</dbReference>
<accession>A0A7K3LIK8</accession>
<keyword evidence="2" id="KW-0808">Transferase</keyword>
<name>A0A7K3LIK8_9ACTN</name>
<evidence type="ECO:0000259" key="1">
    <source>
        <dbReference type="Pfam" id="PF18096"/>
    </source>
</evidence>
<proteinExistence type="predicted"/>
<protein>
    <submittedName>
        <fullName evidence="2">Class I SAM-dependent methyltransferase</fullName>
    </submittedName>
</protein>
<dbReference type="Pfam" id="PF18096">
    <property type="entry name" value="Thump_like"/>
    <property type="match status" value="1"/>
</dbReference>
<keyword evidence="3" id="KW-1185">Reference proteome</keyword>
<sequence length="420" mass="44824">MPYRFTVEDVAFLRSPAGEQALDAVARLALTPASMLADVADVRRHHPDHDAALIETVRCRRRAAGRLRNPHRLLASDDAVQQATASMVAAHRAADLAARHPGAVVHDVTCSIGAELVELAAAPGLGGVIGSDLDRVRLAMARHNTADPDIVAGAPPTLLVADALTPTSTADVVVADPARRTGGSRVFRLDQLTPPLPDVLTAYAGRPLVVKCAPGLDYRQLREQFGVVGEVQVTSLDSGVREACLWVGPGIGDAQRATVLRTTPDGSVWAEEITSAEPDDVGAAGDPGRWLIDPDGAVVRAGLVRHYAHRHHLWQLDPQIAYLTGDEIPLGARGFRILERLDSTGDKVLRKSVAAHDGGSLEILVRGLDVDPDALRKRLKPKGSRQLTLVLTRIGRKGVAFVCEAGIRNDRFDGTAPQTD</sequence>
<dbReference type="Proteomes" id="UP000466307">
    <property type="component" value="Unassembled WGS sequence"/>
</dbReference>
<keyword evidence="2" id="KW-0489">Methyltransferase</keyword>
<organism evidence="2 3">
    <name type="scientific">Gordonia desulfuricans</name>
    <dbReference type="NCBI Taxonomy" id="89051"/>
    <lineage>
        <taxon>Bacteria</taxon>
        <taxon>Bacillati</taxon>
        <taxon>Actinomycetota</taxon>
        <taxon>Actinomycetes</taxon>
        <taxon>Mycobacteriales</taxon>
        <taxon>Gordoniaceae</taxon>
        <taxon>Gordonia</taxon>
    </lineage>
</organism>
<dbReference type="InterPro" id="IPR029063">
    <property type="entry name" value="SAM-dependent_MTases_sf"/>
</dbReference>
<evidence type="ECO:0000313" key="2">
    <source>
        <dbReference type="EMBL" id="NDK88095.1"/>
    </source>
</evidence>
<comment type="caution">
    <text evidence="2">The sequence shown here is derived from an EMBL/GenBank/DDBJ whole genome shotgun (WGS) entry which is preliminary data.</text>
</comment>
<evidence type="ECO:0000313" key="3">
    <source>
        <dbReference type="Proteomes" id="UP000466307"/>
    </source>
</evidence>